<accession>A0A2X0LNN1</accession>
<dbReference type="Proteomes" id="UP000249464">
    <property type="component" value="Unassembled WGS sequence"/>
</dbReference>
<sequence>MYTKVAPLGKDLEIILGGNFIYRHKMELGLFPQPHLTCKANPIHFIDLLALSSQPVLGRPLPVQGTKWHTHKFSGGMRDPVTLDCNTNRCGYLKLPPCQP</sequence>
<organism evidence="1 2">
    <name type="scientific">Microbotryum silenes-dioicae</name>
    <dbReference type="NCBI Taxonomy" id="796604"/>
    <lineage>
        <taxon>Eukaryota</taxon>
        <taxon>Fungi</taxon>
        <taxon>Dikarya</taxon>
        <taxon>Basidiomycota</taxon>
        <taxon>Pucciniomycotina</taxon>
        <taxon>Microbotryomycetes</taxon>
        <taxon>Microbotryales</taxon>
        <taxon>Microbotryaceae</taxon>
        <taxon>Microbotryum</taxon>
    </lineage>
</organism>
<reference evidence="1 2" key="1">
    <citation type="submission" date="2016-11" db="EMBL/GenBank/DDBJ databases">
        <authorList>
            <person name="Jaros S."/>
            <person name="Januszkiewicz K."/>
            <person name="Wedrychowicz H."/>
        </authorList>
    </citation>
    <scope>NUCLEOTIDE SEQUENCE [LARGE SCALE GENOMIC DNA]</scope>
</reference>
<dbReference type="AlphaFoldDB" id="A0A2X0LNN1"/>
<evidence type="ECO:0000313" key="1">
    <source>
        <dbReference type="EMBL" id="SGY11855.1"/>
    </source>
</evidence>
<name>A0A2X0LNN1_9BASI</name>
<gene>
    <name evidence="1" type="primary">BQ5605_C011g06296</name>
    <name evidence="1" type="ORF">BQ5605_C011G06296</name>
</gene>
<dbReference type="EMBL" id="FQNC01000011">
    <property type="protein sequence ID" value="SGY11855.1"/>
    <property type="molecule type" value="Genomic_DNA"/>
</dbReference>
<evidence type="ECO:0000313" key="2">
    <source>
        <dbReference type="Proteomes" id="UP000249464"/>
    </source>
</evidence>
<protein>
    <submittedName>
        <fullName evidence="1">BQ5605_C011g06296 protein</fullName>
    </submittedName>
</protein>
<proteinExistence type="predicted"/>
<keyword evidence="2" id="KW-1185">Reference proteome</keyword>